<keyword evidence="6" id="KW-0808">Transferase</keyword>
<evidence type="ECO:0000256" key="4">
    <source>
        <dbReference type="ARBA" id="ARBA00022475"/>
    </source>
</evidence>
<dbReference type="InterPro" id="IPR050640">
    <property type="entry name" value="Bact_2-comp_sensor_kinase"/>
</dbReference>
<dbReference type="InterPro" id="IPR003594">
    <property type="entry name" value="HATPase_dom"/>
</dbReference>
<evidence type="ECO:0000256" key="5">
    <source>
        <dbReference type="ARBA" id="ARBA00022553"/>
    </source>
</evidence>
<dbReference type="PRINTS" id="PR00344">
    <property type="entry name" value="BCTRLSENSOR"/>
</dbReference>
<evidence type="ECO:0000256" key="10">
    <source>
        <dbReference type="SAM" id="Phobius"/>
    </source>
</evidence>
<evidence type="ECO:0000256" key="6">
    <source>
        <dbReference type="ARBA" id="ARBA00022679"/>
    </source>
</evidence>
<dbReference type="InterPro" id="IPR010559">
    <property type="entry name" value="Sig_transdc_His_kin_internal"/>
</dbReference>
<comment type="catalytic activity">
    <reaction evidence="1">
        <text>ATP + protein L-histidine = ADP + protein N-phospho-L-histidine.</text>
        <dbReference type="EC" id="2.7.13.3"/>
    </reaction>
</comment>
<keyword evidence="10" id="KW-0812">Transmembrane</keyword>
<dbReference type="Pfam" id="PF06580">
    <property type="entry name" value="His_kinase"/>
    <property type="match status" value="1"/>
</dbReference>
<dbReference type="PANTHER" id="PTHR34220">
    <property type="entry name" value="SENSOR HISTIDINE KINASE YPDA"/>
    <property type="match status" value="1"/>
</dbReference>
<dbReference type="EC" id="2.7.13.3" evidence="3"/>
<dbReference type="CDD" id="cd06225">
    <property type="entry name" value="HAMP"/>
    <property type="match status" value="1"/>
</dbReference>
<evidence type="ECO:0000313" key="13">
    <source>
        <dbReference type="Proteomes" id="UP000564644"/>
    </source>
</evidence>
<keyword evidence="10" id="KW-1133">Transmembrane helix</keyword>
<dbReference type="Gene3D" id="1.10.8.500">
    <property type="entry name" value="HAMP domain in histidine kinase"/>
    <property type="match status" value="1"/>
</dbReference>
<dbReference type="PROSITE" id="PS50885">
    <property type="entry name" value="HAMP"/>
    <property type="match status" value="1"/>
</dbReference>
<protein>
    <recommendedName>
        <fullName evidence="3">histidine kinase</fullName>
        <ecNumber evidence="3">2.7.13.3</ecNumber>
    </recommendedName>
</protein>
<dbReference type="EMBL" id="JACJVO010000046">
    <property type="protein sequence ID" value="MBB6735335.1"/>
    <property type="molecule type" value="Genomic_DNA"/>
</dbReference>
<dbReference type="GO" id="GO:0000155">
    <property type="term" value="F:phosphorelay sensor kinase activity"/>
    <property type="evidence" value="ECO:0007669"/>
    <property type="project" value="InterPro"/>
</dbReference>
<dbReference type="Gene3D" id="3.30.565.10">
    <property type="entry name" value="Histidine kinase-like ATPase, C-terminal domain"/>
    <property type="match status" value="1"/>
</dbReference>
<dbReference type="Gene3D" id="3.30.450.20">
    <property type="entry name" value="PAS domain"/>
    <property type="match status" value="1"/>
</dbReference>
<comment type="caution">
    <text evidence="12">The sequence shown here is derived from an EMBL/GenBank/DDBJ whole genome shotgun (WGS) entry which is preliminary data.</text>
</comment>
<dbReference type="InterPro" id="IPR003660">
    <property type="entry name" value="HAMP_dom"/>
</dbReference>
<dbReference type="CDD" id="cd18773">
    <property type="entry name" value="PDC1_HK_sensor"/>
    <property type="match status" value="1"/>
</dbReference>
<evidence type="ECO:0000259" key="11">
    <source>
        <dbReference type="PROSITE" id="PS50885"/>
    </source>
</evidence>
<organism evidence="12 13">
    <name type="scientific">Cohnella zeiphila</name>
    <dbReference type="NCBI Taxonomy" id="2761120"/>
    <lineage>
        <taxon>Bacteria</taxon>
        <taxon>Bacillati</taxon>
        <taxon>Bacillota</taxon>
        <taxon>Bacilli</taxon>
        <taxon>Bacillales</taxon>
        <taxon>Paenibacillaceae</taxon>
        <taxon>Cohnella</taxon>
    </lineage>
</organism>
<dbReference type="SMART" id="SM00387">
    <property type="entry name" value="HATPase_c"/>
    <property type="match status" value="1"/>
</dbReference>
<accession>A0A7X0SSI8</accession>
<dbReference type="Pfam" id="PF02518">
    <property type="entry name" value="HATPase_c"/>
    <property type="match status" value="1"/>
</dbReference>
<name>A0A7X0SSI8_9BACL</name>
<dbReference type="InterPro" id="IPR004358">
    <property type="entry name" value="Sig_transdc_His_kin-like_C"/>
</dbReference>
<keyword evidence="4" id="KW-1003">Cell membrane</keyword>
<evidence type="ECO:0000256" key="3">
    <source>
        <dbReference type="ARBA" id="ARBA00012438"/>
    </source>
</evidence>
<dbReference type="InterPro" id="IPR036890">
    <property type="entry name" value="HATPase_C_sf"/>
</dbReference>
<dbReference type="Proteomes" id="UP000564644">
    <property type="component" value="Unassembled WGS sequence"/>
</dbReference>
<keyword evidence="9 10" id="KW-0472">Membrane</keyword>
<feature type="transmembrane region" description="Helical" evidence="10">
    <location>
        <begin position="298"/>
        <end position="318"/>
    </location>
</feature>
<gene>
    <name evidence="12" type="ORF">H7C18_30915</name>
</gene>
<evidence type="ECO:0000256" key="7">
    <source>
        <dbReference type="ARBA" id="ARBA00022777"/>
    </source>
</evidence>
<sequence length="621" mass="70114">MRISRLKLKHQILLIFLFSIIIFTAMELYFYYSFYNLTQKRAVNFGNKIMEQTRQKIDSVFNDIEISTNIAVNNRKVQEFTIADDDYKRAFDFGNYVTDLMEYMRSFNSYVNGIMVNDNQGRRIYSLATEKGDIIFSKQYDEFIKSYKNASQSGKGTFTTILKDEKTGNEYFFYTAPIIESIGGVHFSQQTGYCSVMVNTEKLQELVENTDLTPHSTLYLLNSRNEIILSNQADSRGALFKEILAIDRDRLTNGVKTKINGEDVIVQEKGLEQAAGWRIVSVIPVHELTTDMNDIKNVSIIAGIGIIVSMMILGSFFLNNLTRPVMGLVADMKKIGKRNRGFRIKVRSTNEVGVLAYNINSMIDQMEEMSSNILHTQARLYESELSKKQAEFSALQSQINPHFLYNTLNCISSIGLEYGSKEIAQITSCMSKIFRYSIKKDDLVLINEEIQCIQAYMKIISIRYENKFLMEVDVEDRLLGMKTPKMILQPIVENSVYHGLESMDAGGQLRVSGHIDANGDVCFQVTDTGKGIGKDELESMKTKLSAEDSESATHLPEGRSIGLSNIHNRIKLLFGEGYGVEIESWIGWGTTVTVKIPTLSAGRSPCIPSVPSRRLSPSAKG</sequence>
<evidence type="ECO:0000256" key="8">
    <source>
        <dbReference type="ARBA" id="ARBA00023012"/>
    </source>
</evidence>
<evidence type="ECO:0000256" key="1">
    <source>
        <dbReference type="ARBA" id="ARBA00000085"/>
    </source>
</evidence>
<keyword evidence="5" id="KW-0597">Phosphoprotein</keyword>
<dbReference type="SUPFAM" id="SSF158472">
    <property type="entry name" value="HAMP domain-like"/>
    <property type="match status" value="1"/>
</dbReference>
<feature type="transmembrane region" description="Helical" evidence="10">
    <location>
        <begin position="12"/>
        <end position="32"/>
    </location>
</feature>
<dbReference type="SUPFAM" id="SSF55874">
    <property type="entry name" value="ATPase domain of HSP90 chaperone/DNA topoisomerase II/histidine kinase"/>
    <property type="match status" value="1"/>
</dbReference>
<comment type="subcellular location">
    <subcellularLocation>
        <location evidence="2">Cell membrane</location>
        <topology evidence="2">Multi-pass membrane protein</topology>
    </subcellularLocation>
</comment>
<proteinExistence type="predicted"/>
<feature type="domain" description="HAMP" evidence="11">
    <location>
        <begin position="319"/>
        <end position="371"/>
    </location>
</feature>
<keyword evidence="13" id="KW-1185">Reference proteome</keyword>
<keyword evidence="8" id="KW-0902">Two-component regulatory system</keyword>
<evidence type="ECO:0000313" key="12">
    <source>
        <dbReference type="EMBL" id="MBB6735335.1"/>
    </source>
</evidence>
<evidence type="ECO:0000256" key="2">
    <source>
        <dbReference type="ARBA" id="ARBA00004651"/>
    </source>
</evidence>
<reference evidence="12 13" key="1">
    <citation type="submission" date="2020-08" db="EMBL/GenBank/DDBJ databases">
        <title>Cohnella phylogeny.</title>
        <authorList>
            <person name="Dunlap C."/>
        </authorList>
    </citation>
    <scope>NUCLEOTIDE SEQUENCE [LARGE SCALE GENOMIC DNA]</scope>
    <source>
        <strain evidence="12 13">CBP 2801</strain>
    </source>
</reference>
<dbReference type="PANTHER" id="PTHR34220:SF7">
    <property type="entry name" value="SENSOR HISTIDINE KINASE YPDA"/>
    <property type="match status" value="1"/>
</dbReference>
<dbReference type="GO" id="GO:0005886">
    <property type="term" value="C:plasma membrane"/>
    <property type="evidence" value="ECO:0007669"/>
    <property type="project" value="UniProtKB-SubCell"/>
</dbReference>
<dbReference type="AlphaFoldDB" id="A0A7X0SSI8"/>
<evidence type="ECO:0000256" key="9">
    <source>
        <dbReference type="ARBA" id="ARBA00023136"/>
    </source>
</evidence>
<keyword evidence="7 12" id="KW-0418">Kinase</keyword>